<evidence type="ECO:0000313" key="3">
    <source>
        <dbReference type="Proteomes" id="UP000253729"/>
    </source>
</evidence>
<reference evidence="2 3" key="1">
    <citation type="submission" date="2018-07" db="EMBL/GenBank/DDBJ databases">
        <title>The genomes of Aspergillus section Nigri reveals drivers in fungal speciation.</title>
        <authorList>
            <consortium name="DOE Joint Genome Institute"/>
            <person name="Vesth T.C."/>
            <person name="Nybo J."/>
            <person name="Theobald S."/>
            <person name="Brandl J."/>
            <person name="Frisvad J.C."/>
            <person name="Nielsen K.F."/>
            <person name="Lyhne E.K."/>
            <person name="Kogle M.E."/>
            <person name="Kuo A."/>
            <person name="Riley R."/>
            <person name="Clum A."/>
            <person name="Nolan M."/>
            <person name="Lipzen A."/>
            <person name="Salamov A."/>
            <person name="Henrissat B."/>
            <person name="Wiebenga A."/>
            <person name="De vries R.P."/>
            <person name="Grigoriev I.V."/>
            <person name="Mortensen U.H."/>
            <person name="Andersen M.R."/>
            <person name="Baker S.E."/>
        </authorList>
    </citation>
    <scope>NUCLEOTIDE SEQUENCE [LARGE SCALE GENOMIC DNA]</scope>
    <source>
        <strain evidence="2 3">CBS 139.54b</strain>
    </source>
</reference>
<evidence type="ECO:0000256" key="1">
    <source>
        <dbReference type="SAM" id="SignalP"/>
    </source>
</evidence>
<keyword evidence="1" id="KW-0732">Signal</keyword>
<accession>A0A3F3Q937</accession>
<feature type="chain" id="PRO_5017650305" evidence="1">
    <location>
        <begin position="22"/>
        <end position="120"/>
    </location>
</feature>
<evidence type="ECO:0000313" key="2">
    <source>
        <dbReference type="EMBL" id="RDH35710.1"/>
    </source>
</evidence>
<dbReference type="Proteomes" id="UP000253729">
    <property type="component" value="Unassembled WGS sequence"/>
</dbReference>
<protein>
    <submittedName>
        <fullName evidence="2">Uncharacterized protein</fullName>
    </submittedName>
</protein>
<gene>
    <name evidence="2" type="ORF">BDQ94DRAFT_124667</name>
</gene>
<feature type="signal peptide" evidence="1">
    <location>
        <begin position="1"/>
        <end position="21"/>
    </location>
</feature>
<sequence length="120" mass="13528">MRFSTILALVMLHLMLETTSSQDVPLALSFFFPFLQPISFPRQTLSFSHLRDLIPFETFLSIPSPFTSLYYLFPMLISLSCCGVIINEALVVIDSSQGNGFMNSRKILTFFSAVLFSSLD</sequence>
<dbReference type="EMBL" id="KZ852039">
    <property type="protein sequence ID" value="RDH35710.1"/>
    <property type="molecule type" value="Genomic_DNA"/>
</dbReference>
<dbReference type="GeneID" id="38132193"/>
<organism evidence="2 3">
    <name type="scientific">Aspergillus welwitschiae</name>
    <dbReference type="NCBI Taxonomy" id="1341132"/>
    <lineage>
        <taxon>Eukaryota</taxon>
        <taxon>Fungi</taxon>
        <taxon>Dikarya</taxon>
        <taxon>Ascomycota</taxon>
        <taxon>Pezizomycotina</taxon>
        <taxon>Eurotiomycetes</taxon>
        <taxon>Eurotiomycetidae</taxon>
        <taxon>Eurotiales</taxon>
        <taxon>Aspergillaceae</taxon>
        <taxon>Aspergillus</taxon>
        <taxon>Aspergillus subgen. Circumdati</taxon>
    </lineage>
</organism>
<name>A0A3F3Q937_9EURO</name>
<proteinExistence type="predicted"/>
<dbReference type="RefSeq" id="XP_026628732.1">
    <property type="nucleotide sequence ID" value="XM_026763837.1"/>
</dbReference>
<dbReference type="AlphaFoldDB" id="A0A3F3Q937"/>
<keyword evidence="3" id="KW-1185">Reference proteome</keyword>